<feature type="signal peptide" evidence="1">
    <location>
        <begin position="1"/>
        <end position="23"/>
    </location>
</feature>
<evidence type="ECO:0000313" key="3">
    <source>
        <dbReference type="Proteomes" id="UP001161160"/>
    </source>
</evidence>
<evidence type="ECO:0000256" key="1">
    <source>
        <dbReference type="SAM" id="SignalP"/>
    </source>
</evidence>
<protein>
    <recommendedName>
        <fullName evidence="4">Outer membrane protein beta-barrel domain-containing protein</fullName>
    </recommendedName>
</protein>
<dbReference type="GeneID" id="83596295"/>
<dbReference type="EMBL" id="JARXYA010000001">
    <property type="protein sequence ID" value="MDH6502718.1"/>
    <property type="molecule type" value="Genomic_DNA"/>
</dbReference>
<dbReference type="RefSeq" id="WP_277541782.1">
    <property type="nucleotide sequence ID" value="NZ_JAQFIK010000003.1"/>
</dbReference>
<gene>
    <name evidence="2" type="ORF">M2127_000001</name>
</gene>
<evidence type="ECO:0008006" key="4">
    <source>
        <dbReference type="Google" id="ProtNLM"/>
    </source>
</evidence>
<sequence>MKRRLLIFLATLLMGMTSLPVLAAEEPEGHALVLMLGGAAEKSVSEVTSNVGPTASVEFLVIEDLLEIELGTQYLSSSYLHTLGGQILFKKPFEVTHNIELMVGAGPAITHATSGASPINQYGISFALDLMVWTSKEMGWFISPEYNYGVGASSERSIGLSLGLMFGL</sequence>
<organism evidence="2 3">
    <name type="scientific">Polynucleobacter sphagniphilus</name>
    <dbReference type="NCBI Taxonomy" id="1743169"/>
    <lineage>
        <taxon>Bacteria</taxon>
        <taxon>Pseudomonadati</taxon>
        <taxon>Pseudomonadota</taxon>
        <taxon>Betaproteobacteria</taxon>
        <taxon>Burkholderiales</taxon>
        <taxon>Burkholderiaceae</taxon>
        <taxon>Polynucleobacter</taxon>
    </lineage>
</organism>
<reference evidence="2" key="1">
    <citation type="submission" date="2023-04" db="EMBL/GenBank/DDBJ databases">
        <title>Genome Encyclopedia of Bacteria and Archaea VI: Functional Genomics of Type Strains.</title>
        <authorList>
            <person name="Whitman W."/>
        </authorList>
    </citation>
    <scope>NUCLEOTIDE SEQUENCE</scope>
    <source>
        <strain evidence="2">Enz.4-51</strain>
    </source>
</reference>
<accession>A0AA43S4D8</accession>
<keyword evidence="1" id="KW-0732">Signal</keyword>
<comment type="caution">
    <text evidence="2">The sequence shown here is derived from an EMBL/GenBank/DDBJ whole genome shotgun (WGS) entry which is preliminary data.</text>
</comment>
<evidence type="ECO:0000313" key="2">
    <source>
        <dbReference type="EMBL" id="MDH6502718.1"/>
    </source>
</evidence>
<keyword evidence="3" id="KW-1185">Reference proteome</keyword>
<proteinExistence type="predicted"/>
<name>A0AA43S4D8_9BURK</name>
<dbReference type="Proteomes" id="UP001161160">
    <property type="component" value="Unassembled WGS sequence"/>
</dbReference>
<feature type="chain" id="PRO_5041201652" description="Outer membrane protein beta-barrel domain-containing protein" evidence="1">
    <location>
        <begin position="24"/>
        <end position="168"/>
    </location>
</feature>
<dbReference type="AlphaFoldDB" id="A0AA43S4D8"/>